<dbReference type="InterPro" id="IPR009057">
    <property type="entry name" value="Homeodomain-like_sf"/>
</dbReference>
<organism evidence="6 7">
    <name type="scientific">Nocardia rhamnosiphila</name>
    <dbReference type="NCBI Taxonomy" id="426716"/>
    <lineage>
        <taxon>Bacteria</taxon>
        <taxon>Bacillati</taxon>
        <taxon>Actinomycetota</taxon>
        <taxon>Actinomycetes</taxon>
        <taxon>Mycobacteriales</taxon>
        <taxon>Nocardiaceae</taxon>
        <taxon>Nocardia</taxon>
    </lineage>
</organism>
<feature type="domain" description="HTH tetR-type" evidence="5">
    <location>
        <begin position="13"/>
        <end position="72"/>
    </location>
</feature>
<dbReference type="InterPro" id="IPR050109">
    <property type="entry name" value="HTH-type_TetR-like_transc_reg"/>
</dbReference>
<keyword evidence="7" id="KW-1185">Reference proteome</keyword>
<evidence type="ECO:0000259" key="5">
    <source>
        <dbReference type="PROSITE" id="PS50977"/>
    </source>
</evidence>
<dbReference type="Pfam" id="PF17937">
    <property type="entry name" value="TetR_C_28"/>
    <property type="match status" value="1"/>
</dbReference>
<keyword evidence="2 4" id="KW-0238">DNA-binding</keyword>
<dbReference type="InterPro" id="IPR041479">
    <property type="entry name" value="TetR_CgmR_C"/>
</dbReference>
<comment type="caution">
    <text evidence="6">The sequence shown here is derived from an EMBL/GenBank/DDBJ whole genome shotgun (WGS) entry which is preliminary data.</text>
</comment>
<evidence type="ECO:0000256" key="3">
    <source>
        <dbReference type="ARBA" id="ARBA00023163"/>
    </source>
</evidence>
<dbReference type="Pfam" id="PF00440">
    <property type="entry name" value="TetR_N"/>
    <property type="match status" value="1"/>
</dbReference>
<gene>
    <name evidence="6" type="ORF">ABZ510_04665</name>
</gene>
<keyword evidence="1" id="KW-0805">Transcription regulation</keyword>
<dbReference type="PRINTS" id="PR00455">
    <property type="entry name" value="HTHTETR"/>
</dbReference>
<sequence length="192" mass="20300">MSRSDQGLTRDKERTRLAVLEAAERMFAERGGRVSLSDIGAAAGVTKGGLMHHFPNRDALLAGVTAHLIAKVWAEIHECIDLSENRPGKFTRGYVRALTSGSESVARAFSPTGLVVTLGTVSGLEGLFADDARRLDEAFAADGLAPGTTAVIRFAAEGLATAVNSPYLTADRLESARTELLAMTETAAPDNE</sequence>
<dbReference type="PANTHER" id="PTHR30055:SF234">
    <property type="entry name" value="HTH-TYPE TRANSCRIPTIONAL REGULATOR BETI"/>
    <property type="match status" value="1"/>
</dbReference>
<dbReference type="SUPFAM" id="SSF46689">
    <property type="entry name" value="Homeodomain-like"/>
    <property type="match status" value="1"/>
</dbReference>
<proteinExistence type="predicted"/>
<dbReference type="Proteomes" id="UP001550628">
    <property type="component" value="Unassembled WGS sequence"/>
</dbReference>
<evidence type="ECO:0000256" key="2">
    <source>
        <dbReference type="ARBA" id="ARBA00023125"/>
    </source>
</evidence>
<evidence type="ECO:0000256" key="4">
    <source>
        <dbReference type="PROSITE-ProRule" id="PRU00335"/>
    </source>
</evidence>
<keyword evidence="3" id="KW-0804">Transcription</keyword>
<accession>A0ABV2WJR8</accession>
<evidence type="ECO:0000313" key="7">
    <source>
        <dbReference type="Proteomes" id="UP001550628"/>
    </source>
</evidence>
<evidence type="ECO:0000313" key="6">
    <source>
        <dbReference type="EMBL" id="MEU1951132.1"/>
    </source>
</evidence>
<name>A0ABV2WJR8_9NOCA</name>
<feature type="DNA-binding region" description="H-T-H motif" evidence="4">
    <location>
        <begin position="35"/>
        <end position="54"/>
    </location>
</feature>
<dbReference type="EMBL" id="JBEYBF010000002">
    <property type="protein sequence ID" value="MEU1951132.1"/>
    <property type="molecule type" value="Genomic_DNA"/>
</dbReference>
<evidence type="ECO:0000256" key="1">
    <source>
        <dbReference type="ARBA" id="ARBA00023015"/>
    </source>
</evidence>
<dbReference type="PANTHER" id="PTHR30055">
    <property type="entry name" value="HTH-TYPE TRANSCRIPTIONAL REGULATOR RUTR"/>
    <property type="match status" value="1"/>
</dbReference>
<dbReference type="PROSITE" id="PS50977">
    <property type="entry name" value="HTH_TETR_2"/>
    <property type="match status" value="1"/>
</dbReference>
<dbReference type="InterPro" id="IPR001647">
    <property type="entry name" value="HTH_TetR"/>
</dbReference>
<dbReference type="RefSeq" id="WP_356955079.1">
    <property type="nucleotide sequence ID" value="NZ_JBEYBD010000003.1"/>
</dbReference>
<protein>
    <submittedName>
        <fullName evidence="6">TetR/AcrR family transcriptional regulator</fullName>
    </submittedName>
</protein>
<reference evidence="6 7" key="1">
    <citation type="submission" date="2024-06" db="EMBL/GenBank/DDBJ databases">
        <title>The Natural Products Discovery Center: Release of the First 8490 Sequenced Strains for Exploring Actinobacteria Biosynthetic Diversity.</title>
        <authorList>
            <person name="Kalkreuter E."/>
            <person name="Kautsar S.A."/>
            <person name="Yang D."/>
            <person name="Bader C.D."/>
            <person name="Teijaro C.N."/>
            <person name="Fluegel L."/>
            <person name="Davis C.M."/>
            <person name="Simpson J.R."/>
            <person name="Lauterbach L."/>
            <person name="Steele A.D."/>
            <person name="Gui C."/>
            <person name="Meng S."/>
            <person name="Li G."/>
            <person name="Viehrig K."/>
            <person name="Ye F."/>
            <person name="Su P."/>
            <person name="Kiefer A.F."/>
            <person name="Nichols A."/>
            <person name="Cepeda A.J."/>
            <person name="Yan W."/>
            <person name="Fan B."/>
            <person name="Jiang Y."/>
            <person name="Adhikari A."/>
            <person name="Zheng C.-J."/>
            <person name="Schuster L."/>
            <person name="Cowan T.M."/>
            <person name="Smanski M.J."/>
            <person name="Chevrette M.G."/>
            <person name="De Carvalho L.P.S."/>
            <person name="Shen B."/>
        </authorList>
    </citation>
    <scope>NUCLEOTIDE SEQUENCE [LARGE SCALE GENOMIC DNA]</scope>
    <source>
        <strain evidence="6 7">NPDC019708</strain>
    </source>
</reference>
<dbReference type="Gene3D" id="1.10.357.10">
    <property type="entry name" value="Tetracycline Repressor, domain 2"/>
    <property type="match status" value="1"/>
</dbReference>